<feature type="transmembrane region" description="Helical" evidence="1">
    <location>
        <begin position="117"/>
        <end position="141"/>
    </location>
</feature>
<gene>
    <name evidence="2" type="ORF">ACFPN2_21955</name>
</gene>
<dbReference type="EMBL" id="JBHSDU010000010">
    <property type="protein sequence ID" value="MFC4311764.1"/>
    <property type="molecule type" value="Genomic_DNA"/>
</dbReference>
<evidence type="ECO:0000256" key="1">
    <source>
        <dbReference type="SAM" id="Phobius"/>
    </source>
</evidence>
<feature type="transmembrane region" description="Helical" evidence="1">
    <location>
        <begin position="169"/>
        <end position="188"/>
    </location>
</feature>
<protein>
    <recommendedName>
        <fullName evidence="4">Fenitrothion hydrolase FedB</fullName>
    </recommendedName>
</protein>
<organism evidence="2 3">
    <name type="scientific">Steroidobacter flavus</name>
    <dbReference type="NCBI Taxonomy" id="1842136"/>
    <lineage>
        <taxon>Bacteria</taxon>
        <taxon>Pseudomonadati</taxon>
        <taxon>Pseudomonadota</taxon>
        <taxon>Gammaproteobacteria</taxon>
        <taxon>Steroidobacterales</taxon>
        <taxon>Steroidobacteraceae</taxon>
        <taxon>Steroidobacter</taxon>
    </lineage>
</organism>
<keyword evidence="1" id="KW-0472">Membrane</keyword>
<keyword evidence="3" id="KW-1185">Reference proteome</keyword>
<keyword evidence="1" id="KW-0812">Transmembrane</keyword>
<feature type="transmembrane region" description="Helical" evidence="1">
    <location>
        <begin position="194"/>
        <end position="215"/>
    </location>
</feature>
<feature type="transmembrane region" description="Helical" evidence="1">
    <location>
        <begin position="426"/>
        <end position="446"/>
    </location>
</feature>
<evidence type="ECO:0000313" key="2">
    <source>
        <dbReference type="EMBL" id="MFC4311764.1"/>
    </source>
</evidence>
<keyword evidence="1" id="KW-1133">Transmembrane helix</keyword>
<feature type="transmembrane region" description="Helical" evidence="1">
    <location>
        <begin position="362"/>
        <end position="380"/>
    </location>
</feature>
<name>A0ABV8SVW4_9GAMM</name>
<evidence type="ECO:0008006" key="4">
    <source>
        <dbReference type="Google" id="ProtNLM"/>
    </source>
</evidence>
<sequence length="490" mass="55401">MTPRRLRHWIVLACLVPTLASAHSFGAVYVLPVPFWMYVYSCVATLLITFSLLGFLVTAPPVRVQVAHQHLKQSRREVVLSPLMLSLMRAVAMGCLLLTLVAGWFDSDDAGRNIAMTLFWVMFLLGFAYITLVAGDLYALINPWRTAIDGLERLGCDLARRRLRWPRRLGYWPAVVGYVALVAIELFVKPTPRATAILLLIYSAITLLGCFAFGATKWFRRADFFSVYFRLIGTLAPVEYRRLRGAPVRWRVRLRSPFASVLRQAPSHIALVLFVLFMLSSTTYDAILDTVLWVGLFWKNALWLFEPLWGEDLGKAQTVLMDWYLLYRQAGLLIFPFLYLGLYLLVLYLAKLVTRSVIPLNTLVLKFCYSLLPIAIAYHFSHYFTFLWMQVKALPLLFSDPLGLGWHLLPLQGGVPAEPSTLEMGVVWHTQVAVLLGGHVASIYLAHVIAMRTFANRRPVLSQLPTLVLMVAYTIVGLWILSLPLGAEQG</sequence>
<accession>A0ABV8SVW4</accession>
<proteinExistence type="predicted"/>
<feature type="transmembrane region" description="Helical" evidence="1">
    <location>
        <begin position="325"/>
        <end position="350"/>
    </location>
</feature>
<feature type="transmembrane region" description="Helical" evidence="1">
    <location>
        <begin position="467"/>
        <end position="487"/>
    </location>
</feature>
<dbReference type="RefSeq" id="WP_380600592.1">
    <property type="nucleotide sequence ID" value="NZ_JBHSDU010000010.1"/>
</dbReference>
<evidence type="ECO:0000313" key="3">
    <source>
        <dbReference type="Proteomes" id="UP001595904"/>
    </source>
</evidence>
<reference evidence="3" key="1">
    <citation type="journal article" date="2019" name="Int. J. Syst. Evol. Microbiol.">
        <title>The Global Catalogue of Microorganisms (GCM) 10K type strain sequencing project: providing services to taxonomists for standard genome sequencing and annotation.</title>
        <authorList>
            <consortium name="The Broad Institute Genomics Platform"/>
            <consortium name="The Broad Institute Genome Sequencing Center for Infectious Disease"/>
            <person name="Wu L."/>
            <person name="Ma J."/>
        </authorList>
    </citation>
    <scope>NUCLEOTIDE SEQUENCE [LARGE SCALE GENOMIC DNA]</scope>
    <source>
        <strain evidence="3">CGMCC 1.10759</strain>
    </source>
</reference>
<feature type="transmembrane region" description="Helical" evidence="1">
    <location>
        <begin position="78"/>
        <end position="105"/>
    </location>
</feature>
<feature type="transmembrane region" description="Helical" evidence="1">
    <location>
        <begin position="36"/>
        <end position="57"/>
    </location>
</feature>
<dbReference type="Proteomes" id="UP001595904">
    <property type="component" value="Unassembled WGS sequence"/>
</dbReference>
<comment type="caution">
    <text evidence="2">The sequence shown here is derived from an EMBL/GenBank/DDBJ whole genome shotgun (WGS) entry which is preliminary data.</text>
</comment>